<evidence type="ECO:0000256" key="14">
    <source>
        <dbReference type="ARBA" id="ARBA00023180"/>
    </source>
</evidence>
<dbReference type="PANTHER" id="PTHR12916">
    <property type="entry name" value="CYTOCHROME C OXIDASE POLYPEPTIDE VIC-2"/>
    <property type="match status" value="1"/>
</dbReference>
<feature type="domain" description="EGF-like" evidence="19">
    <location>
        <begin position="675"/>
        <end position="711"/>
    </location>
</feature>
<dbReference type="PROSITE" id="PS01187">
    <property type="entry name" value="EGF_CA"/>
    <property type="match status" value="5"/>
</dbReference>
<dbReference type="SMART" id="SM00282">
    <property type="entry name" value="LamG"/>
    <property type="match status" value="2"/>
</dbReference>
<evidence type="ECO:0000256" key="4">
    <source>
        <dbReference type="ARBA" id="ARBA00022536"/>
    </source>
</evidence>
<dbReference type="Pfam" id="PF00054">
    <property type="entry name" value="Laminin_G_1"/>
    <property type="match status" value="2"/>
</dbReference>
<dbReference type="InterPro" id="IPR000742">
    <property type="entry name" value="EGF"/>
</dbReference>
<dbReference type="InterPro" id="IPR018097">
    <property type="entry name" value="EGF_Ca-bd_CS"/>
</dbReference>
<dbReference type="GO" id="GO:0008593">
    <property type="term" value="P:regulation of Notch signaling pathway"/>
    <property type="evidence" value="ECO:0007669"/>
    <property type="project" value="UniProtKB-ARBA"/>
</dbReference>
<dbReference type="FunFam" id="2.10.25.10:FF:000472">
    <property type="entry name" value="Uncharacterized protein, isoform A"/>
    <property type="match status" value="1"/>
</dbReference>
<dbReference type="GO" id="GO:0048592">
    <property type="term" value="P:eye morphogenesis"/>
    <property type="evidence" value="ECO:0007669"/>
    <property type="project" value="UniProtKB-ARBA"/>
</dbReference>
<feature type="domain" description="EGF-like" evidence="19">
    <location>
        <begin position="1407"/>
        <end position="1445"/>
    </location>
</feature>
<keyword evidence="11 17" id="KW-1133">Transmembrane helix</keyword>
<dbReference type="SMART" id="SM00179">
    <property type="entry name" value="EGF_CA"/>
    <property type="match status" value="10"/>
</dbReference>
<keyword evidence="14" id="KW-0325">Glycoprotein</keyword>
<proteinExistence type="predicted"/>
<protein>
    <submittedName>
        <fullName evidence="21">Protein crumbs-like</fullName>
    </submittedName>
</protein>
<dbReference type="PROSITE" id="PS00010">
    <property type="entry name" value="ASX_HYDROXYL"/>
    <property type="match status" value="8"/>
</dbReference>
<gene>
    <name evidence="21" type="primary">LOC103515302</name>
</gene>
<dbReference type="GO" id="GO:0030182">
    <property type="term" value="P:neuron differentiation"/>
    <property type="evidence" value="ECO:0007669"/>
    <property type="project" value="UniProtKB-ARBA"/>
</dbReference>
<dbReference type="FunFam" id="2.10.25.10:FF:000123">
    <property type="entry name" value="Crumbs homolog 1 (Drosophila)"/>
    <property type="match status" value="1"/>
</dbReference>
<evidence type="ECO:0000256" key="11">
    <source>
        <dbReference type="ARBA" id="ARBA00022989"/>
    </source>
</evidence>
<feature type="disulfide bond" evidence="15">
    <location>
        <begin position="152"/>
        <end position="161"/>
    </location>
</feature>
<evidence type="ECO:0000256" key="3">
    <source>
        <dbReference type="ARBA" id="ARBA00022475"/>
    </source>
</evidence>
<keyword evidence="10" id="KW-0914">Notch signaling pathway</keyword>
<dbReference type="GO" id="GO:0080090">
    <property type="term" value="P:regulation of primary metabolic process"/>
    <property type="evidence" value="ECO:0007669"/>
    <property type="project" value="UniProtKB-ARBA"/>
</dbReference>
<evidence type="ECO:0000256" key="12">
    <source>
        <dbReference type="ARBA" id="ARBA00023136"/>
    </source>
</evidence>
<dbReference type="PROSITE" id="PS50025">
    <property type="entry name" value="LAM_G_DOMAIN"/>
    <property type="match status" value="2"/>
</dbReference>
<dbReference type="InterPro" id="IPR001881">
    <property type="entry name" value="EGF-like_Ca-bd_dom"/>
</dbReference>
<comment type="subcellular location">
    <subcellularLocation>
        <location evidence="1">Apical cell membrane</location>
        <topology evidence="1">Single-pass type I membrane protein</topology>
    </subcellularLocation>
</comment>
<dbReference type="SUPFAM" id="SSF49899">
    <property type="entry name" value="Concanavalin A-like lectins/glucanases"/>
    <property type="match status" value="2"/>
</dbReference>
<dbReference type="GO" id="GO:0003002">
    <property type="term" value="P:regionalization"/>
    <property type="evidence" value="ECO:0007669"/>
    <property type="project" value="UniProtKB-ARBA"/>
</dbReference>
<dbReference type="SUPFAM" id="SSF57196">
    <property type="entry name" value="EGF/Laminin"/>
    <property type="match status" value="9"/>
</dbReference>
<dbReference type="PROSITE" id="PS01186">
    <property type="entry name" value="EGF_2"/>
    <property type="match status" value="6"/>
</dbReference>
<dbReference type="PROSITE" id="PS50026">
    <property type="entry name" value="EGF_3"/>
    <property type="match status" value="11"/>
</dbReference>
<dbReference type="GO" id="GO:0005509">
    <property type="term" value="F:calcium ion binding"/>
    <property type="evidence" value="ECO:0007669"/>
    <property type="project" value="InterPro"/>
</dbReference>
<feature type="disulfide bond" evidence="15">
    <location>
        <begin position="1435"/>
        <end position="1444"/>
    </location>
</feature>
<dbReference type="PROSITE" id="PS00022">
    <property type="entry name" value="EGF_1"/>
    <property type="match status" value="9"/>
</dbReference>
<dbReference type="CDD" id="cd00054">
    <property type="entry name" value="EGF_CA"/>
    <property type="match status" value="10"/>
</dbReference>
<dbReference type="GeneID" id="103515302"/>
<feature type="disulfide bond" evidence="15">
    <location>
        <begin position="198"/>
        <end position="215"/>
    </location>
</feature>
<dbReference type="GO" id="GO:0060255">
    <property type="term" value="P:regulation of macromolecule metabolic process"/>
    <property type="evidence" value="ECO:0007669"/>
    <property type="project" value="UniProtKB-ARBA"/>
</dbReference>
<dbReference type="PANTHER" id="PTHR12916:SF4">
    <property type="entry name" value="UNINFLATABLE, ISOFORM C"/>
    <property type="match status" value="1"/>
</dbReference>
<organism evidence="20 21">
    <name type="scientific">Diaphorina citri</name>
    <name type="common">Asian citrus psyllid</name>
    <dbReference type="NCBI Taxonomy" id="121845"/>
    <lineage>
        <taxon>Eukaryota</taxon>
        <taxon>Metazoa</taxon>
        <taxon>Ecdysozoa</taxon>
        <taxon>Arthropoda</taxon>
        <taxon>Hexapoda</taxon>
        <taxon>Insecta</taxon>
        <taxon>Pterygota</taxon>
        <taxon>Neoptera</taxon>
        <taxon>Paraneoptera</taxon>
        <taxon>Hemiptera</taxon>
        <taxon>Sternorrhyncha</taxon>
        <taxon>Psylloidea</taxon>
        <taxon>Psyllidae</taxon>
        <taxon>Diaphorininae</taxon>
        <taxon>Diaphorina</taxon>
    </lineage>
</organism>
<feature type="disulfide bond" evidence="15">
    <location>
        <begin position="316"/>
        <end position="325"/>
    </location>
</feature>
<dbReference type="GO" id="GO:0007219">
    <property type="term" value="P:Notch signaling pathway"/>
    <property type="evidence" value="ECO:0007669"/>
    <property type="project" value="UniProtKB-KW"/>
</dbReference>
<dbReference type="FunFam" id="2.10.25.10:FF:000565">
    <property type="entry name" value="Predicted protein"/>
    <property type="match status" value="1"/>
</dbReference>
<evidence type="ECO:0000259" key="19">
    <source>
        <dbReference type="PROSITE" id="PS50026"/>
    </source>
</evidence>
<evidence type="ECO:0000256" key="6">
    <source>
        <dbReference type="ARBA" id="ARBA00022692"/>
    </source>
</evidence>
<feature type="domain" description="EGF-like" evidence="19">
    <location>
        <begin position="59"/>
        <end position="98"/>
    </location>
</feature>
<keyword evidence="20" id="KW-1185">Reference proteome</keyword>
<dbReference type="GO" id="GO:0048468">
    <property type="term" value="P:cell development"/>
    <property type="evidence" value="ECO:0007669"/>
    <property type="project" value="UniProtKB-ARBA"/>
</dbReference>
<keyword evidence="6 17" id="KW-0812">Transmembrane</keyword>
<dbReference type="PaxDb" id="121845-A0A3Q0JA52"/>
<evidence type="ECO:0000256" key="8">
    <source>
        <dbReference type="ARBA" id="ARBA00022737"/>
    </source>
</evidence>
<dbReference type="Gene3D" id="2.60.120.200">
    <property type="match status" value="2"/>
</dbReference>
<evidence type="ECO:0000256" key="10">
    <source>
        <dbReference type="ARBA" id="ARBA00022976"/>
    </source>
</evidence>
<keyword evidence="4 15" id="KW-0245">EGF-like domain</keyword>
<dbReference type="GO" id="GO:0051093">
    <property type="term" value="P:negative regulation of developmental process"/>
    <property type="evidence" value="ECO:0007669"/>
    <property type="project" value="UniProtKB-ARBA"/>
</dbReference>
<evidence type="ECO:0000256" key="13">
    <source>
        <dbReference type="ARBA" id="ARBA00023157"/>
    </source>
</evidence>
<evidence type="ECO:0000256" key="15">
    <source>
        <dbReference type="PROSITE-ProRule" id="PRU00076"/>
    </source>
</evidence>
<feature type="disulfide bond" evidence="15">
    <location>
        <begin position="1069"/>
        <end position="1078"/>
    </location>
</feature>
<dbReference type="FunFam" id="2.10.25.10:FF:000143">
    <property type="entry name" value="Protein crumbs 1"/>
    <property type="match status" value="1"/>
</dbReference>
<feature type="domain" description="EGF-like" evidence="19">
    <location>
        <begin position="1446"/>
        <end position="1485"/>
    </location>
</feature>
<evidence type="ECO:0000256" key="16">
    <source>
        <dbReference type="SAM" id="MobiDB-lite"/>
    </source>
</evidence>
<feature type="compositionally biased region" description="Polar residues" evidence="16">
    <location>
        <begin position="954"/>
        <end position="968"/>
    </location>
</feature>
<dbReference type="FunFam" id="2.10.25.10:FF:000039">
    <property type="entry name" value="Crumbs cell polarity complex component 1"/>
    <property type="match status" value="1"/>
</dbReference>
<dbReference type="STRING" id="121845.A0A3Q0JA52"/>
<dbReference type="SMART" id="SM00181">
    <property type="entry name" value="EGF"/>
    <property type="match status" value="13"/>
</dbReference>
<feature type="disulfide bond" evidence="15">
    <location>
        <begin position="1107"/>
        <end position="1116"/>
    </location>
</feature>
<dbReference type="FunFam" id="2.10.25.10:FF:000173">
    <property type="entry name" value="Neurogenic locus notch protein 2"/>
    <property type="match status" value="1"/>
</dbReference>
<comment type="caution">
    <text evidence="15">Lacks conserved residue(s) required for the propagation of feature annotation.</text>
</comment>
<feature type="domain" description="EGF-like" evidence="19">
    <location>
        <begin position="290"/>
        <end position="326"/>
    </location>
</feature>
<evidence type="ECO:0000313" key="21">
    <source>
        <dbReference type="RefSeq" id="XP_026683838.1"/>
    </source>
</evidence>
<reference evidence="21" key="1">
    <citation type="submission" date="2025-08" db="UniProtKB">
        <authorList>
            <consortium name="RefSeq"/>
        </authorList>
    </citation>
    <scope>IDENTIFICATION</scope>
</reference>
<feature type="domain" description="EGF-like" evidence="19">
    <location>
        <begin position="1043"/>
        <end position="1079"/>
    </location>
</feature>
<feature type="domain" description="EGF-like" evidence="19">
    <location>
        <begin position="1081"/>
        <end position="1117"/>
    </location>
</feature>
<feature type="region of interest" description="Disordered" evidence="16">
    <location>
        <begin position="946"/>
        <end position="968"/>
    </location>
</feature>
<dbReference type="InterPro" id="IPR001791">
    <property type="entry name" value="Laminin_G"/>
</dbReference>
<evidence type="ECO:0000256" key="1">
    <source>
        <dbReference type="ARBA" id="ARBA00004247"/>
    </source>
</evidence>
<dbReference type="CDD" id="cd00110">
    <property type="entry name" value="LamG"/>
    <property type="match status" value="2"/>
</dbReference>
<accession>A0A3Q0JA52</accession>
<name>A0A3Q0JA52_DIACI</name>
<dbReference type="GO" id="GO:0051241">
    <property type="term" value="P:negative regulation of multicellular organismal process"/>
    <property type="evidence" value="ECO:0007669"/>
    <property type="project" value="UniProtKB-ARBA"/>
</dbReference>
<feature type="transmembrane region" description="Helical" evidence="17">
    <location>
        <begin position="1498"/>
        <end position="1523"/>
    </location>
</feature>
<evidence type="ECO:0000256" key="9">
    <source>
        <dbReference type="ARBA" id="ARBA00022782"/>
    </source>
</evidence>
<keyword evidence="12 17" id="KW-0472">Membrane</keyword>
<feature type="disulfide bond" evidence="15">
    <location>
        <begin position="88"/>
        <end position="97"/>
    </location>
</feature>
<evidence type="ECO:0000256" key="2">
    <source>
        <dbReference type="ARBA" id="ARBA00022473"/>
    </source>
</evidence>
<keyword evidence="5" id="KW-0597">Phosphoprotein</keyword>
<dbReference type="FunFam" id="2.10.25.10:FF:000095">
    <property type="entry name" value="Notch, isoform B"/>
    <property type="match status" value="1"/>
</dbReference>
<evidence type="ECO:0000313" key="20">
    <source>
        <dbReference type="Proteomes" id="UP000079169"/>
    </source>
</evidence>
<evidence type="ECO:0000256" key="17">
    <source>
        <dbReference type="SAM" id="Phobius"/>
    </source>
</evidence>
<keyword evidence="2" id="KW-0217">Developmental protein</keyword>
<dbReference type="InterPro" id="IPR000152">
    <property type="entry name" value="EGF-type_Asp/Asn_hydroxyl_site"/>
</dbReference>
<dbReference type="KEGG" id="dci:103515302"/>
<dbReference type="Pfam" id="PF00008">
    <property type="entry name" value="EGF"/>
    <property type="match status" value="7"/>
</dbReference>
<feature type="domain" description="EGF-like" evidence="19">
    <location>
        <begin position="188"/>
        <end position="224"/>
    </location>
</feature>
<feature type="domain" description="Laminin G" evidence="18">
    <location>
        <begin position="718"/>
        <end position="952"/>
    </location>
</feature>
<keyword evidence="9" id="KW-0221">Differentiation</keyword>
<feature type="disulfide bond" evidence="15">
    <location>
        <begin position="701"/>
        <end position="710"/>
    </location>
</feature>
<feature type="domain" description="EGF-like" evidence="19">
    <location>
        <begin position="1368"/>
        <end position="1405"/>
    </location>
</feature>
<dbReference type="RefSeq" id="XP_026683838.1">
    <property type="nucleotide sequence ID" value="XM_026828037.1"/>
</dbReference>
<keyword evidence="13 15" id="KW-1015">Disulfide bond</keyword>
<evidence type="ECO:0000256" key="5">
    <source>
        <dbReference type="ARBA" id="ARBA00022553"/>
    </source>
</evidence>
<dbReference type="GO" id="GO:0009967">
    <property type="term" value="P:positive regulation of signal transduction"/>
    <property type="evidence" value="ECO:0007669"/>
    <property type="project" value="UniProtKB-ARBA"/>
</dbReference>
<feature type="disulfide bond" evidence="15">
    <location>
        <begin position="1475"/>
        <end position="1484"/>
    </location>
</feature>
<sequence length="1562" mass="169777">MHVNYLGSSLKLETVLMSSEKIFISYSSTHHISKMANKFKFNLFKLFLSSALKKPGAAALGGCAGRPCRNNGTCTPVSGGVVNFTCTCPSGYTGTLCESDINECETVKDVCNYGICVNTNGNGNSKVDHCLTDPCLGHGTCINRSDRYQCLCTPRYSGNNCEKDNDGNLSFYCNCTEDFTGEYCQFENSAACVTLNPCQNNATCVASPGEKQITCLCLKGKECSININECESSPCLHVLWSQNGLRLCETNIDDCESGPCLNGGLCKDLLNNYTCNCQQTGYTGPHCEINIDDCAPNPCKNGARCVDKVKDYLCECYPGYTGKTCADDIKECESNPCQYGGTCLEHSNMSLYQRSDLPALPKIFAQEFNYSTAEGNNVSNNVVIALVAHKLLTVGPLETCRRQVLRGLTAPLVMLKGTLVRTVENVMRMKRATMTALVMHCILLFVAINSSHLVLAANEEQTIYPINPITQFEQPTSLSQSQTSFPTTFVGGAISNFTAATFGHENTTNSLVTVAVGGVARRAVRNIVDISMFIRTRQLRGAIFYLGGSGDRSSPSSNGAGSEETSYIAAEMEAGELFVRLQFNSTPESYNVGGVKLADGNNHLIQVVRNVTLVQVKLNGTEYFRKTISSTGILDVQVLYLGGIPETVHHHRSIRSPYQPSRSYPSHNVTVGCPRTNQCSPNPCHSGGHCTDLWRDFSCSCVRPFLGHTCQYNFTAATFGHENTTNSLVTVAVGGVARRAVRNIVDISMFIRTRQLRGAIFYLGGSGDRSSPSSNGAGSEETSYIAAEMEAGELFVRLQFNSTPESYNVGGVKLADGNNHLIQVVRNVTLVQVKLNGTEYFRKTISSTGILDVQVLYLGGIPETVHHHRSIRSPYQPSRSYPRWATYDEMENYTTARRRYSRQTAGEKQFSPLPNFKGIIHDVQVSNIHDVQVSNIHDVQVSNIHDVQQGGSGDRSSPSSNGAGSEETSYIAAEMEAGELFVRLQFNSTPESYNVGGVKLADGNNHLIQIYISWLLSPHDSDPLTSYACKCPAGYSSETCAVDIDECVTHNCQNGARCIDGVARYSCECTPGWEGALCEKEIDECLSNPCMNGGQCEDRLAGFVCNCSEEYVGERCESLRQISCADQPCYFGAVCQDTKRIDHPFSKKHVIVCHSVCAHQLSGISDQADLVRCTSEAYLNLIIYISWLLSPHDTPQVRKLRKDQPLDEWTYVRLFIRDNHLSGGILPDASTAIGGDAESPDLSSLADPAANNFTYAAWVSLVTTGRIYLGGGDLGRSPSSASLLDTTVTAYMTQDGGGGDVQSSLGRSPSSASLLDTTSAAYMTQDEGGSTNALDSESGNTGQGHPILVDGPICDCPPGYRGSRCEINIDECASGPCKNSGQCIDDVNAFICNCTNTGYTGEMCEIDINECELSSDMCGNNGECINQPGDYKCACQFDTCGYLCNFPDPCKDEPCQNGGTCHEDCRHQADYKCDCLPGWTGKNCTEVPEYLPSRVVDLALLIIGPILAILLLGGLISMAVLCLMARQKRGRRGTYSPSSQEYCNPRVEMNNVLKPPPEERLI</sequence>
<dbReference type="GO" id="GO:0016324">
    <property type="term" value="C:apical plasma membrane"/>
    <property type="evidence" value="ECO:0007669"/>
    <property type="project" value="UniProtKB-SubCell"/>
</dbReference>
<dbReference type="Gene3D" id="2.10.25.10">
    <property type="entry name" value="Laminin"/>
    <property type="match status" value="12"/>
</dbReference>
<dbReference type="InterPro" id="IPR013320">
    <property type="entry name" value="ConA-like_dom_sf"/>
</dbReference>
<dbReference type="Proteomes" id="UP000079169">
    <property type="component" value="Unplaced"/>
</dbReference>
<evidence type="ECO:0000256" key="7">
    <source>
        <dbReference type="ARBA" id="ARBA00022729"/>
    </source>
</evidence>
<keyword evidence="3" id="KW-1003">Cell membrane</keyword>
<keyword evidence="7" id="KW-0732">Signal</keyword>
<evidence type="ECO:0000259" key="18">
    <source>
        <dbReference type="PROSITE" id="PS50025"/>
    </source>
</evidence>
<feature type="domain" description="EGF-like" evidence="19">
    <location>
        <begin position="126"/>
        <end position="162"/>
    </location>
</feature>
<feature type="domain" description="Laminin G" evidence="18">
    <location>
        <begin position="501"/>
        <end position="710"/>
    </location>
</feature>
<keyword evidence="8" id="KW-0677">Repeat</keyword>
<feature type="domain" description="EGF-like" evidence="19">
    <location>
        <begin position="251"/>
        <end position="288"/>
    </location>
</feature>